<dbReference type="SMART" id="SM00898">
    <property type="entry name" value="Fapy_DNA_glyco"/>
    <property type="match status" value="1"/>
</dbReference>
<dbReference type="InterPro" id="IPR035937">
    <property type="entry name" value="FPG_N"/>
</dbReference>
<dbReference type="Proteomes" id="UP000033860">
    <property type="component" value="Unassembled WGS sequence"/>
</dbReference>
<evidence type="ECO:0000313" key="19">
    <source>
        <dbReference type="EMBL" id="KKU61181.1"/>
    </source>
</evidence>
<dbReference type="InterPro" id="IPR010979">
    <property type="entry name" value="Ribosomal_uS13-like_H2TH"/>
</dbReference>
<evidence type="ECO:0000313" key="20">
    <source>
        <dbReference type="Proteomes" id="UP000033860"/>
    </source>
</evidence>
<evidence type="ECO:0000256" key="13">
    <source>
        <dbReference type="ARBA" id="ARBA00023268"/>
    </source>
</evidence>
<keyword evidence="13" id="KW-0511">Multifunctional enzyme</keyword>
<keyword evidence="6" id="KW-0227">DNA damage</keyword>
<evidence type="ECO:0000256" key="1">
    <source>
        <dbReference type="ARBA" id="ARBA00001668"/>
    </source>
</evidence>
<dbReference type="GO" id="GO:0006284">
    <property type="term" value="P:base-excision repair"/>
    <property type="evidence" value="ECO:0007669"/>
    <property type="project" value="InterPro"/>
</dbReference>
<evidence type="ECO:0000256" key="3">
    <source>
        <dbReference type="ARBA" id="ARBA00009409"/>
    </source>
</evidence>
<dbReference type="InterPro" id="IPR010663">
    <property type="entry name" value="Znf_FPG/IleRS"/>
</dbReference>
<dbReference type="PROSITE" id="PS51066">
    <property type="entry name" value="ZF_FPG_2"/>
    <property type="match status" value="1"/>
</dbReference>
<comment type="subunit">
    <text evidence="4">Monomer.</text>
</comment>
<keyword evidence="9" id="KW-0862">Zinc</keyword>
<evidence type="ECO:0000256" key="10">
    <source>
        <dbReference type="ARBA" id="ARBA00023125"/>
    </source>
</evidence>
<dbReference type="GO" id="GO:0140078">
    <property type="term" value="F:class I DNA-(apurinic or apyrimidinic site) endonuclease activity"/>
    <property type="evidence" value="ECO:0007669"/>
    <property type="project" value="UniProtKB-EC"/>
</dbReference>
<evidence type="ECO:0000259" key="17">
    <source>
        <dbReference type="PROSITE" id="PS51066"/>
    </source>
</evidence>
<dbReference type="PROSITE" id="PS51068">
    <property type="entry name" value="FPG_CAT"/>
    <property type="match status" value="1"/>
</dbReference>
<reference evidence="19 20" key="1">
    <citation type="journal article" date="2015" name="Nature">
        <title>rRNA introns, odd ribosomes, and small enigmatic genomes across a large radiation of phyla.</title>
        <authorList>
            <person name="Brown C.T."/>
            <person name="Hug L.A."/>
            <person name="Thomas B.C."/>
            <person name="Sharon I."/>
            <person name="Castelle C.J."/>
            <person name="Singh A."/>
            <person name="Wilkins M.J."/>
            <person name="Williams K.H."/>
            <person name="Banfield J.F."/>
        </authorList>
    </citation>
    <scope>NUCLEOTIDE SEQUENCE [LARGE SCALE GENOMIC DNA]</scope>
</reference>
<dbReference type="NCBIfam" id="NF002211">
    <property type="entry name" value="PRK01103.1"/>
    <property type="match status" value="1"/>
</dbReference>
<evidence type="ECO:0000256" key="5">
    <source>
        <dbReference type="ARBA" id="ARBA00022723"/>
    </source>
</evidence>
<dbReference type="Gene3D" id="3.20.190.10">
    <property type="entry name" value="MutM-like, N-terminal"/>
    <property type="match status" value="1"/>
</dbReference>
<dbReference type="Pfam" id="PF06827">
    <property type="entry name" value="zf-FPG_IleRS"/>
    <property type="match status" value="1"/>
</dbReference>
<dbReference type="AlphaFoldDB" id="A0A0G1RVR2"/>
<evidence type="ECO:0000256" key="2">
    <source>
        <dbReference type="ARBA" id="ARBA00001947"/>
    </source>
</evidence>
<evidence type="ECO:0000256" key="9">
    <source>
        <dbReference type="ARBA" id="ARBA00022833"/>
    </source>
</evidence>
<evidence type="ECO:0000256" key="15">
    <source>
        <dbReference type="ARBA" id="ARBA00044632"/>
    </source>
</evidence>
<evidence type="ECO:0000256" key="4">
    <source>
        <dbReference type="ARBA" id="ARBA00011245"/>
    </source>
</evidence>
<feature type="domain" description="FPG-type" evidence="17">
    <location>
        <begin position="258"/>
        <end position="292"/>
    </location>
</feature>
<dbReference type="GO" id="GO:0034039">
    <property type="term" value="F:8-oxo-7,8-dihydroguanine DNA N-glycosylase activity"/>
    <property type="evidence" value="ECO:0007669"/>
    <property type="project" value="TreeGrafter"/>
</dbReference>
<keyword evidence="11" id="KW-0234">DNA repair</keyword>
<proteinExistence type="inferred from homology"/>
<keyword evidence="12" id="KW-0456">Lyase</keyword>
<dbReference type="EMBL" id="LCNT01000004">
    <property type="protein sequence ID" value="KKU61181.1"/>
    <property type="molecule type" value="Genomic_DNA"/>
</dbReference>
<dbReference type="InterPro" id="IPR020629">
    <property type="entry name" value="FPG_Glyclase"/>
</dbReference>
<comment type="similarity">
    <text evidence="3">Belongs to the FPG family.</text>
</comment>
<dbReference type="PATRIC" id="fig|1618371.3.peg.687"/>
<dbReference type="Pfam" id="PF06831">
    <property type="entry name" value="H2TH"/>
    <property type="match status" value="1"/>
</dbReference>
<dbReference type="FunFam" id="1.10.8.50:FF:000003">
    <property type="entry name" value="Formamidopyrimidine-DNA glycosylase"/>
    <property type="match status" value="1"/>
</dbReference>
<comment type="catalytic activity">
    <reaction evidence="15">
        <text>2'-deoxyribonucleotide-(2'-deoxyribose 5'-phosphate)-2'-deoxyribonucleotide-DNA = a 3'-end 2'-deoxyribonucleotide-(2,3-dehydro-2,3-deoxyribose 5'-phosphate)-DNA + a 5'-end 5'-phospho-2'-deoxyribonucleoside-DNA + H(+)</text>
        <dbReference type="Rhea" id="RHEA:66592"/>
        <dbReference type="Rhea" id="RHEA-COMP:13180"/>
        <dbReference type="Rhea" id="RHEA-COMP:16897"/>
        <dbReference type="Rhea" id="RHEA-COMP:17067"/>
        <dbReference type="ChEBI" id="CHEBI:15378"/>
        <dbReference type="ChEBI" id="CHEBI:136412"/>
        <dbReference type="ChEBI" id="CHEBI:157695"/>
        <dbReference type="ChEBI" id="CHEBI:167181"/>
        <dbReference type="EC" id="4.2.99.18"/>
    </reaction>
</comment>
<evidence type="ECO:0000256" key="11">
    <source>
        <dbReference type="ARBA" id="ARBA00023204"/>
    </source>
</evidence>
<feature type="domain" description="Formamidopyrimidine-DNA glycosylase catalytic" evidence="18">
    <location>
        <begin position="2"/>
        <end position="131"/>
    </location>
</feature>
<dbReference type="PANTHER" id="PTHR22993:SF9">
    <property type="entry name" value="FORMAMIDOPYRIMIDINE-DNA GLYCOSYLASE"/>
    <property type="match status" value="1"/>
</dbReference>
<comment type="cofactor">
    <cofactor evidence="2">
        <name>Zn(2+)</name>
        <dbReference type="ChEBI" id="CHEBI:29105"/>
    </cofactor>
</comment>
<comment type="caution">
    <text evidence="19">The sequence shown here is derived from an EMBL/GenBank/DDBJ whole genome shotgun (WGS) entry which is preliminary data.</text>
</comment>
<dbReference type="InterPro" id="IPR012319">
    <property type="entry name" value="FPG_cat"/>
</dbReference>
<name>A0A0G1RVR2_9BACT</name>
<comment type="catalytic activity">
    <reaction evidence="1">
        <text>Hydrolysis of DNA containing ring-opened 7-methylguanine residues, releasing 2,6-diamino-4-hydroxy-5-(N-methyl)formamidopyrimidine.</text>
        <dbReference type="EC" id="3.2.2.23"/>
    </reaction>
</comment>
<dbReference type="SUPFAM" id="SSF46946">
    <property type="entry name" value="S13-like H2TH domain"/>
    <property type="match status" value="1"/>
</dbReference>
<keyword evidence="5" id="KW-0479">Metal-binding</keyword>
<dbReference type="GO" id="GO:0003684">
    <property type="term" value="F:damaged DNA binding"/>
    <property type="evidence" value="ECO:0007669"/>
    <property type="project" value="InterPro"/>
</dbReference>
<dbReference type="GO" id="GO:0008270">
    <property type="term" value="F:zinc ion binding"/>
    <property type="evidence" value="ECO:0007669"/>
    <property type="project" value="UniProtKB-KW"/>
</dbReference>
<dbReference type="Pfam" id="PF01149">
    <property type="entry name" value="Fapy_DNA_glyco"/>
    <property type="match status" value="1"/>
</dbReference>
<dbReference type="Gene3D" id="1.10.8.50">
    <property type="match status" value="1"/>
</dbReference>
<evidence type="ECO:0000256" key="12">
    <source>
        <dbReference type="ARBA" id="ARBA00023239"/>
    </source>
</evidence>
<evidence type="ECO:0000256" key="8">
    <source>
        <dbReference type="ARBA" id="ARBA00022801"/>
    </source>
</evidence>
<evidence type="ECO:0000256" key="14">
    <source>
        <dbReference type="ARBA" id="ARBA00023295"/>
    </source>
</evidence>
<dbReference type="InterPro" id="IPR000214">
    <property type="entry name" value="Znf_DNA_glyclase/AP_lyase"/>
</dbReference>
<accession>A0A0G1RVR2</accession>
<organism evidence="19 20">
    <name type="scientific">Candidatus Beckwithbacteria bacterium GW2011_GWB1_47_15</name>
    <dbReference type="NCBI Taxonomy" id="1618371"/>
    <lineage>
        <taxon>Bacteria</taxon>
        <taxon>Candidatus Beckwithiibacteriota</taxon>
    </lineage>
</organism>
<keyword evidence="8" id="KW-0378">Hydrolase</keyword>
<dbReference type="PANTHER" id="PTHR22993">
    <property type="entry name" value="FORMAMIDOPYRIMIDINE-DNA GLYCOSYLASE"/>
    <property type="match status" value="1"/>
</dbReference>
<dbReference type="SMART" id="SM01232">
    <property type="entry name" value="H2TH"/>
    <property type="match status" value="1"/>
</dbReference>
<evidence type="ECO:0000256" key="16">
    <source>
        <dbReference type="PROSITE-ProRule" id="PRU00391"/>
    </source>
</evidence>
<keyword evidence="10" id="KW-0238">DNA-binding</keyword>
<dbReference type="SUPFAM" id="SSF57716">
    <property type="entry name" value="Glucocorticoid receptor-like (DNA-binding domain)"/>
    <property type="match status" value="1"/>
</dbReference>
<dbReference type="CDD" id="cd08966">
    <property type="entry name" value="EcFpg-like_N"/>
    <property type="match status" value="1"/>
</dbReference>
<dbReference type="SUPFAM" id="SSF81624">
    <property type="entry name" value="N-terminal domain of MutM-like DNA repair proteins"/>
    <property type="match status" value="1"/>
</dbReference>
<gene>
    <name evidence="19" type="ORF">UX85_C0004G0103</name>
</gene>
<evidence type="ECO:0000256" key="7">
    <source>
        <dbReference type="ARBA" id="ARBA00022771"/>
    </source>
</evidence>
<evidence type="ECO:0000256" key="6">
    <source>
        <dbReference type="ARBA" id="ARBA00022763"/>
    </source>
</evidence>
<evidence type="ECO:0000259" key="18">
    <source>
        <dbReference type="PROSITE" id="PS51068"/>
    </source>
</evidence>
<keyword evidence="7 16" id="KW-0863">Zinc-finger</keyword>
<keyword evidence="14" id="KW-0326">Glycosidase</keyword>
<dbReference type="InterPro" id="IPR015886">
    <property type="entry name" value="H2TH_FPG"/>
</dbReference>
<protein>
    <submittedName>
        <fullName evidence="19">Formamidopyrimidine-DNA glycosylase</fullName>
    </submittedName>
</protein>
<sequence>MPELPEVETIRRQLQKVLVGQAIKKITVRRAKSWQGDKQAVAGKKILGVERKAKMFVIKLSGGMNLWIHLKMTGQLVYTSKPEARNPKPETRIAGGHPTADWVSKLPSKHTRVVLGLSRGRLFFNDMRVFGWVKTVSDKKLKAELDKLPPDVIDKEATAEYLKKILASSRRAVKLVICDQAKLGGVGNIYANDALFCAGIDPRRQAQKITNSQFTIFKLHKCLRKVINNGIKYGGATASDENFVNVSGMGGKYQEHFLVYERAGEKCRRDGGIIKKIKLGGRGTYFCPKCQK</sequence>